<comment type="similarity">
    <text evidence="2">Belongs to the 7B2 family.</text>
</comment>
<evidence type="ECO:0000256" key="7">
    <source>
        <dbReference type="ARBA" id="ARBA00023157"/>
    </source>
</evidence>
<proteinExistence type="inferred from homology"/>
<feature type="region of interest" description="Disordered" evidence="9">
    <location>
        <begin position="344"/>
        <end position="367"/>
    </location>
</feature>
<dbReference type="GO" id="GO:0030141">
    <property type="term" value="C:secretory granule"/>
    <property type="evidence" value="ECO:0007669"/>
    <property type="project" value="InterPro"/>
</dbReference>
<evidence type="ECO:0000256" key="5">
    <source>
        <dbReference type="ARBA" id="ARBA00022525"/>
    </source>
</evidence>
<dbReference type="Pfam" id="PF05281">
    <property type="entry name" value="Secretogranin_V"/>
    <property type="match status" value="2"/>
</dbReference>
<dbReference type="EMBL" id="CACVKT020000316">
    <property type="protein sequence ID" value="CAC5358173.1"/>
    <property type="molecule type" value="Genomic_DNA"/>
</dbReference>
<dbReference type="OrthoDB" id="9922675at2759"/>
<dbReference type="InterPro" id="IPR007945">
    <property type="entry name" value="Secretogranin_V"/>
</dbReference>
<comment type="subcellular location">
    <subcellularLocation>
        <location evidence="1">Secreted</location>
    </subcellularLocation>
</comment>
<sequence>MITSNECQVRPAPLQKQNSLDIRYCLQNQELFLHRGLNMLPIIFALSMTVYTAQGASYSDLLLNDLSQLYQLQQPESGGRYGYYDDELVGRSMPDDWTLNMDDPNLFSRASIRDPELIEQLPSLWGYQSVSGGTGGGKENPKQVKTDKVLPAYCNPPNPCPVGYTGKTLLPAYCNPPNPCPAGYTGKTLLPAYCNPANPCPVGYTGKTLLPAYCNAANPCPVGYTGKTLLPAYCNPPNPCPVGYTADDNCVEKFENSLDNNRRLLKQQDCPCDAEHMFSCPAENDHEIKETGNYPDWMEQNSNSDLDSMNLEKREKKGGNQMRYKRDNERIMDILQSKLEQLKNNPYFNGPHREVAAKKGDPLMIKH</sequence>
<keyword evidence="4" id="KW-0813">Transport</keyword>
<dbReference type="AlphaFoldDB" id="A0A6J7ZX83"/>
<dbReference type="GO" id="GO:0005576">
    <property type="term" value="C:extracellular region"/>
    <property type="evidence" value="ECO:0007669"/>
    <property type="project" value="UniProtKB-SubCell"/>
</dbReference>
<feature type="compositionally biased region" description="Basic and acidic residues" evidence="9">
    <location>
        <begin position="351"/>
        <end position="361"/>
    </location>
</feature>
<keyword evidence="5" id="KW-0964">Secreted</keyword>
<evidence type="ECO:0000256" key="2">
    <source>
        <dbReference type="ARBA" id="ARBA00006348"/>
    </source>
</evidence>
<keyword evidence="11" id="KW-1185">Reference proteome</keyword>
<evidence type="ECO:0000313" key="10">
    <source>
        <dbReference type="EMBL" id="CAC5358173.1"/>
    </source>
</evidence>
<dbReference type="PANTHER" id="PTHR12738:SF0">
    <property type="entry name" value="NEUROENDOCRINE PROTEIN 7B2"/>
    <property type="match status" value="1"/>
</dbReference>
<gene>
    <name evidence="10" type="ORF">MCOR_1535</name>
</gene>
<dbReference type="GO" id="GO:0046883">
    <property type="term" value="P:regulation of hormone secretion"/>
    <property type="evidence" value="ECO:0007669"/>
    <property type="project" value="TreeGrafter"/>
</dbReference>
<evidence type="ECO:0000256" key="6">
    <source>
        <dbReference type="ARBA" id="ARBA00022729"/>
    </source>
</evidence>
<evidence type="ECO:0000256" key="8">
    <source>
        <dbReference type="ARBA" id="ARBA00023186"/>
    </source>
</evidence>
<protein>
    <recommendedName>
        <fullName evidence="3">Neuroendocrine protein 7B2</fullName>
    </recommendedName>
</protein>
<evidence type="ECO:0000256" key="1">
    <source>
        <dbReference type="ARBA" id="ARBA00004613"/>
    </source>
</evidence>
<evidence type="ECO:0000256" key="4">
    <source>
        <dbReference type="ARBA" id="ARBA00022448"/>
    </source>
</evidence>
<dbReference type="Proteomes" id="UP000507470">
    <property type="component" value="Unassembled WGS sequence"/>
</dbReference>
<keyword evidence="7" id="KW-1015">Disulfide bond</keyword>
<dbReference type="GO" id="GO:0030234">
    <property type="term" value="F:enzyme regulator activity"/>
    <property type="evidence" value="ECO:0007669"/>
    <property type="project" value="TreeGrafter"/>
</dbReference>
<reference evidence="10 11" key="1">
    <citation type="submission" date="2020-06" db="EMBL/GenBank/DDBJ databases">
        <authorList>
            <person name="Li R."/>
            <person name="Bekaert M."/>
        </authorList>
    </citation>
    <scope>NUCLEOTIDE SEQUENCE [LARGE SCALE GENOMIC DNA]</scope>
    <source>
        <strain evidence="11">wild</strain>
    </source>
</reference>
<organism evidence="10 11">
    <name type="scientific">Mytilus coruscus</name>
    <name type="common">Sea mussel</name>
    <dbReference type="NCBI Taxonomy" id="42192"/>
    <lineage>
        <taxon>Eukaryota</taxon>
        <taxon>Metazoa</taxon>
        <taxon>Spiralia</taxon>
        <taxon>Lophotrochozoa</taxon>
        <taxon>Mollusca</taxon>
        <taxon>Bivalvia</taxon>
        <taxon>Autobranchia</taxon>
        <taxon>Pteriomorphia</taxon>
        <taxon>Mytilida</taxon>
        <taxon>Mytiloidea</taxon>
        <taxon>Mytilidae</taxon>
        <taxon>Mytilinae</taxon>
        <taxon>Mytilus</taxon>
    </lineage>
</organism>
<evidence type="ECO:0000256" key="3">
    <source>
        <dbReference type="ARBA" id="ARBA00019589"/>
    </source>
</evidence>
<evidence type="ECO:0000313" key="11">
    <source>
        <dbReference type="Proteomes" id="UP000507470"/>
    </source>
</evidence>
<keyword evidence="8" id="KW-0143">Chaperone</keyword>
<dbReference type="GO" id="GO:0007218">
    <property type="term" value="P:neuropeptide signaling pathway"/>
    <property type="evidence" value="ECO:0007669"/>
    <property type="project" value="InterPro"/>
</dbReference>
<accession>A0A6J7ZX83</accession>
<dbReference type="PANTHER" id="PTHR12738">
    <property type="entry name" value="NEUROENDOCRINE PROTEIN 7B2"/>
    <property type="match status" value="1"/>
</dbReference>
<name>A0A6J7ZX83_MYTCO</name>
<evidence type="ECO:0000256" key="9">
    <source>
        <dbReference type="SAM" id="MobiDB-lite"/>
    </source>
</evidence>
<keyword evidence="6" id="KW-0732">Signal</keyword>